<dbReference type="InterPro" id="IPR008969">
    <property type="entry name" value="CarboxyPept-like_regulatory"/>
</dbReference>
<gene>
    <name evidence="2" type="ORF">GN331_12260</name>
</gene>
<feature type="signal peptide" evidence="1">
    <location>
        <begin position="1"/>
        <end position="22"/>
    </location>
</feature>
<dbReference type="SUPFAM" id="SSF49464">
    <property type="entry name" value="Carboxypeptidase regulatory domain-like"/>
    <property type="match status" value="1"/>
</dbReference>
<keyword evidence="3" id="KW-1185">Reference proteome</keyword>
<dbReference type="InterPro" id="IPR008972">
    <property type="entry name" value="Cupredoxin"/>
</dbReference>
<proteinExistence type="predicted"/>
<feature type="chain" id="PRO_5028988335" evidence="1">
    <location>
        <begin position="23"/>
        <end position="213"/>
    </location>
</feature>
<evidence type="ECO:0000313" key="3">
    <source>
        <dbReference type="Proteomes" id="UP000479692"/>
    </source>
</evidence>
<comment type="caution">
    <text evidence="2">The sequence shown here is derived from an EMBL/GenBank/DDBJ whole genome shotgun (WGS) entry which is preliminary data.</text>
</comment>
<dbReference type="SUPFAM" id="SSF49503">
    <property type="entry name" value="Cupredoxins"/>
    <property type="match status" value="1"/>
</dbReference>
<dbReference type="Gene3D" id="2.60.40.420">
    <property type="entry name" value="Cupredoxins - blue copper proteins"/>
    <property type="match status" value="1"/>
</dbReference>
<reference evidence="2 3" key="1">
    <citation type="submission" date="2019-12" db="EMBL/GenBank/DDBJ databases">
        <authorList>
            <person name="Xu J."/>
        </authorList>
    </citation>
    <scope>NUCLEOTIDE SEQUENCE [LARGE SCALE GENOMIC DNA]</scope>
    <source>
        <strain evidence="2 3">HX-5-24</strain>
    </source>
</reference>
<dbReference type="Proteomes" id="UP000479692">
    <property type="component" value="Unassembled WGS sequence"/>
</dbReference>
<keyword evidence="1" id="KW-0732">Signal</keyword>
<accession>A0A7C9HW56</accession>
<name>A0A7C9HW56_9GAMM</name>
<organism evidence="2 3">
    <name type="scientific">Noviluteimonas gilva</name>
    <dbReference type="NCBI Taxonomy" id="2682097"/>
    <lineage>
        <taxon>Bacteria</taxon>
        <taxon>Pseudomonadati</taxon>
        <taxon>Pseudomonadota</taxon>
        <taxon>Gammaproteobacteria</taxon>
        <taxon>Lysobacterales</taxon>
        <taxon>Lysobacteraceae</taxon>
        <taxon>Noviluteimonas</taxon>
    </lineage>
</organism>
<evidence type="ECO:0000256" key="1">
    <source>
        <dbReference type="SAM" id="SignalP"/>
    </source>
</evidence>
<dbReference type="EMBL" id="WOXT01000003">
    <property type="protein sequence ID" value="MUV14978.1"/>
    <property type="molecule type" value="Genomic_DNA"/>
</dbReference>
<sequence length="213" mass="23364">MRHWMCGGLLLVCLVLSSWTSAAGLSVQVTDRAGKPVADAVVTVLGAGPRAVPATRIVDQKQLTFLPYVEVFHPGDSLVFRNSDGTRHHVYSFSPAKQFELVVDANGRSAPLLLDKTGVVAVGCNIHDGMISYLYVTDAPYAARTDASGRVSFEGLPAGAFEVRVWQPRLPPGRPDLRQQSIVLAAPEKKTVVFQLTLRPDSRRQFDREHTHY</sequence>
<evidence type="ECO:0000313" key="2">
    <source>
        <dbReference type="EMBL" id="MUV14978.1"/>
    </source>
</evidence>
<protein>
    <submittedName>
        <fullName evidence="2">Methylamine utilization protein</fullName>
    </submittedName>
</protein>
<dbReference type="RefSeq" id="WP_156642491.1">
    <property type="nucleotide sequence ID" value="NZ_WOXT01000003.1"/>
</dbReference>
<dbReference type="AlphaFoldDB" id="A0A7C9HW56"/>